<sequence length="385" mass="45680">MSLHFILKDYCVDYNGEIVYLLRKEYYLLKYLFENANQPFTRSHLLDEVWKLETPSDRTIDDHIYRLRKKLKDWDNLISIDTVKGFGYQLSKKEIRVETAPVAYDKEFHILIEKLFNKYNLYGSGEAINALVNQKALNINMPVDYNPLIYFMKGDFWWFVQDYKHQMSSKLLFLIYLFSVISKDYRQTIVYIKNGLEKKLFPDHVIYEVENITLLYAYVFSREFALAKEQMTKIEKNSPEITEQSNDLYPSYLIISLIKAMCLRENKKVQDIIVKLDMFFSEKPYQRELGIYTVIKGLFGIQSGREKDGRADIEKGFETIKKTKYKSHIFTAIDICMFLLAEDVKDDLTHQDIYEKWKSLNKEYQFTTLIKSIKIILEEQVGGES</sequence>
<keyword evidence="1" id="KW-0805">Transcription regulation</keyword>
<keyword evidence="7" id="KW-1185">Reference proteome</keyword>
<name>A0ABS6JIT9_9BACI</name>
<evidence type="ECO:0000256" key="3">
    <source>
        <dbReference type="ARBA" id="ARBA00023163"/>
    </source>
</evidence>
<dbReference type="RefSeq" id="WP_217067715.1">
    <property type="nucleotide sequence ID" value="NZ_JAHQCS010000144.1"/>
</dbReference>
<evidence type="ECO:0000313" key="7">
    <source>
        <dbReference type="Proteomes" id="UP000784880"/>
    </source>
</evidence>
<evidence type="ECO:0000256" key="1">
    <source>
        <dbReference type="ARBA" id="ARBA00023015"/>
    </source>
</evidence>
<gene>
    <name evidence="6" type="ORF">KS419_17685</name>
</gene>
<evidence type="ECO:0000256" key="4">
    <source>
        <dbReference type="PROSITE-ProRule" id="PRU01091"/>
    </source>
</evidence>
<dbReference type="PROSITE" id="PS51755">
    <property type="entry name" value="OMPR_PHOB"/>
    <property type="match status" value="1"/>
</dbReference>
<organism evidence="6 7">
    <name type="scientific">Evansella tamaricis</name>
    <dbReference type="NCBI Taxonomy" id="2069301"/>
    <lineage>
        <taxon>Bacteria</taxon>
        <taxon>Bacillati</taxon>
        <taxon>Bacillota</taxon>
        <taxon>Bacilli</taxon>
        <taxon>Bacillales</taxon>
        <taxon>Bacillaceae</taxon>
        <taxon>Evansella</taxon>
    </lineage>
</organism>
<dbReference type="CDD" id="cd00383">
    <property type="entry name" value="trans_reg_C"/>
    <property type="match status" value="1"/>
</dbReference>
<evidence type="ECO:0000256" key="2">
    <source>
        <dbReference type="ARBA" id="ARBA00023125"/>
    </source>
</evidence>
<protein>
    <submittedName>
        <fullName evidence="6">Winged helix-turn-helix domain-containing protein</fullName>
    </submittedName>
</protein>
<dbReference type="Pfam" id="PF00486">
    <property type="entry name" value="Trans_reg_C"/>
    <property type="match status" value="1"/>
</dbReference>
<evidence type="ECO:0000313" key="6">
    <source>
        <dbReference type="EMBL" id="MBU9713563.1"/>
    </source>
</evidence>
<dbReference type="Proteomes" id="UP000784880">
    <property type="component" value="Unassembled WGS sequence"/>
</dbReference>
<dbReference type="InterPro" id="IPR001867">
    <property type="entry name" value="OmpR/PhoB-type_DNA-bd"/>
</dbReference>
<dbReference type="SMART" id="SM00862">
    <property type="entry name" value="Trans_reg_C"/>
    <property type="match status" value="1"/>
</dbReference>
<dbReference type="EMBL" id="JAHQCS010000144">
    <property type="protein sequence ID" value="MBU9713563.1"/>
    <property type="molecule type" value="Genomic_DNA"/>
</dbReference>
<feature type="DNA-binding region" description="OmpR/PhoB-type" evidence="4">
    <location>
        <begin position="1"/>
        <end position="92"/>
    </location>
</feature>
<comment type="caution">
    <text evidence="6">The sequence shown here is derived from an EMBL/GenBank/DDBJ whole genome shotgun (WGS) entry which is preliminary data.</text>
</comment>
<proteinExistence type="predicted"/>
<keyword evidence="2 4" id="KW-0238">DNA-binding</keyword>
<accession>A0ABS6JIT9</accession>
<feature type="domain" description="OmpR/PhoB-type" evidence="5">
    <location>
        <begin position="1"/>
        <end position="92"/>
    </location>
</feature>
<evidence type="ECO:0000259" key="5">
    <source>
        <dbReference type="PROSITE" id="PS51755"/>
    </source>
</evidence>
<reference evidence="6 7" key="1">
    <citation type="submission" date="2021-06" db="EMBL/GenBank/DDBJ databases">
        <title>Bacillus sp. RD4P76, an endophyte from a halophyte.</title>
        <authorList>
            <person name="Sun J.-Q."/>
        </authorList>
    </citation>
    <scope>NUCLEOTIDE SEQUENCE [LARGE SCALE GENOMIC DNA]</scope>
    <source>
        <strain evidence="6 7">CGMCC 1.15917</strain>
    </source>
</reference>
<keyword evidence="3" id="KW-0804">Transcription</keyword>